<dbReference type="CDD" id="cd10448">
    <property type="entry name" value="GIY-YIG_unchar_3"/>
    <property type="match status" value="1"/>
</dbReference>
<organism evidence="3 4">
    <name type="scientific">Micavibrio aeruginosavorus (strain ARL-13)</name>
    <dbReference type="NCBI Taxonomy" id="856793"/>
    <lineage>
        <taxon>Bacteria</taxon>
        <taxon>Pseudomonadati</taxon>
        <taxon>Bdellovibrionota</taxon>
        <taxon>Bdellovibrionia</taxon>
        <taxon>Bdellovibrionales</taxon>
        <taxon>Pseudobdellovibrionaceae</taxon>
        <taxon>Micavibrio</taxon>
    </lineage>
</organism>
<dbReference type="Proteomes" id="UP000009286">
    <property type="component" value="Chromosome"/>
</dbReference>
<evidence type="ECO:0000313" key="3">
    <source>
        <dbReference type="EMBL" id="AEP09203.1"/>
    </source>
</evidence>
<dbReference type="eggNOG" id="COG2827">
    <property type="taxonomic scope" value="Bacteria"/>
</dbReference>
<evidence type="ECO:0000256" key="1">
    <source>
        <dbReference type="ARBA" id="ARBA00007435"/>
    </source>
</evidence>
<gene>
    <name evidence="3" type="ordered locus">MICA_870</name>
</gene>
<dbReference type="InterPro" id="IPR050190">
    <property type="entry name" value="UPF0213_domain"/>
</dbReference>
<reference evidence="3 4" key="1">
    <citation type="journal article" date="2011" name="BMC Genomics">
        <title>Genomic insights into an obligate epibiotic bacterial predator: Micavibrio aeruginosavorus ARL-13.</title>
        <authorList>
            <person name="Wang Z."/>
            <person name="Kadouri D."/>
            <person name="Wu M."/>
        </authorList>
    </citation>
    <scope>NUCLEOTIDE SEQUENCE [LARGE SCALE GENOMIC DNA]</scope>
    <source>
        <strain evidence="3 4">ARL-13</strain>
    </source>
</reference>
<evidence type="ECO:0000259" key="2">
    <source>
        <dbReference type="PROSITE" id="PS50164"/>
    </source>
</evidence>
<dbReference type="SUPFAM" id="SSF82771">
    <property type="entry name" value="GIY-YIG endonuclease"/>
    <property type="match status" value="1"/>
</dbReference>
<dbReference type="InterPro" id="IPR035901">
    <property type="entry name" value="GIY-YIG_endonuc_sf"/>
</dbReference>
<dbReference type="EMBL" id="CP002382">
    <property type="protein sequence ID" value="AEP09203.1"/>
    <property type="molecule type" value="Genomic_DNA"/>
</dbReference>
<dbReference type="STRING" id="856793.MICA_870"/>
<feature type="domain" description="GIY-YIG" evidence="2">
    <location>
        <begin position="8"/>
        <end position="84"/>
    </location>
</feature>
<dbReference type="AlphaFoldDB" id="G2KRF6"/>
<dbReference type="RefSeq" id="WP_014102426.1">
    <property type="nucleotide sequence ID" value="NC_016026.1"/>
</dbReference>
<evidence type="ECO:0000313" key="4">
    <source>
        <dbReference type="Proteomes" id="UP000009286"/>
    </source>
</evidence>
<keyword evidence="4" id="KW-1185">Reference proteome</keyword>
<dbReference type="Gene3D" id="3.40.1440.10">
    <property type="entry name" value="GIY-YIG endonuclease"/>
    <property type="match status" value="1"/>
</dbReference>
<dbReference type="PROSITE" id="PS50164">
    <property type="entry name" value="GIY_YIG"/>
    <property type="match status" value="1"/>
</dbReference>
<protein>
    <submittedName>
        <fullName evidence="3">GIY-YIG catalytic domain protein</fullName>
    </submittedName>
</protein>
<proteinExistence type="inferred from homology"/>
<comment type="similarity">
    <text evidence="1">Belongs to the UPF0213 family.</text>
</comment>
<dbReference type="OrthoDB" id="287318at2"/>
<dbReference type="PANTHER" id="PTHR34477:SF5">
    <property type="entry name" value="BSL5627 PROTEIN"/>
    <property type="match status" value="1"/>
</dbReference>
<dbReference type="InterPro" id="IPR000305">
    <property type="entry name" value="GIY-YIG_endonuc"/>
</dbReference>
<dbReference type="KEGG" id="mai:MICA_870"/>
<accession>G2KRF6</accession>
<sequence length="102" mass="12512">MVRRGSVKRFFVYILASKKDGFLYTGLTSDLPKRIWEHKEGVAEGHTKSYSIKRLVYYEIHDTFEQAEIREKRIKRWRREWKDRLIEENNPEWNDLYSEICK</sequence>
<name>G2KRF6_MICAA</name>
<dbReference type="HOGENOM" id="CLU_135650_3_1_5"/>
<dbReference type="Pfam" id="PF01541">
    <property type="entry name" value="GIY-YIG"/>
    <property type="match status" value="1"/>
</dbReference>
<dbReference type="PANTHER" id="PTHR34477">
    <property type="entry name" value="UPF0213 PROTEIN YHBQ"/>
    <property type="match status" value="1"/>
</dbReference>